<feature type="compositionally biased region" description="Low complexity" evidence="10">
    <location>
        <begin position="1199"/>
        <end position="1215"/>
    </location>
</feature>
<keyword evidence="7" id="KW-0206">Cytoskeleton</keyword>
<dbReference type="AlphaFoldDB" id="A0A0L6VHT9"/>
<evidence type="ECO:0000256" key="6">
    <source>
        <dbReference type="ARBA" id="ARBA00023175"/>
    </source>
</evidence>
<dbReference type="GO" id="GO:0005634">
    <property type="term" value="C:nucleus"/>
    <property type="evidence" value="ECO:0007669"/>
    <property type="project" value="TreeGrafter"/>
</dbReference>
<dbReference type="PROSITE" id="PS50067">
    <property type="entry name" value="KINESIN_MOTOR_2"/>
    <property type="match status" value="1"/>
</dbReference>
<dbReference type="InterPro" id="IPR027417">
    <property type="entry name" value="P-loop_NTPase"/>
</dbReference>
<evidence type="ECO:0000256" key="1">
    <source>
        <dbReference type="ARBA" id="ARBA00004245"/>
    </source>
</evidence>
<feature type="compositionally biased region" description="Basic and acidic residues" evidence="10">
    <location>
        <begin position="1237"/>
        <end position="1247"/>
    </location>
</feature>
<dbReference type="SMART" id="SM00129">
    <property type="entry name" value="KISc"/>
    <property type="match status" value="1"/>
</dbReference>
<feature type="coiled-coil region" evidence="9">
    <location>
        <begin position="874"/>
        <end position="923"/>
    </location>
</feature>
<evidence type="ECO:0000256" key="10">
    <source>
        <dbReference type="SAM" id="MobiDB-lite"/>
    </source>
</evidence>
<dbReference type="Proteomes" id="UP000037035">
    <property type="component" value="Unassembled WGS sequence"/>
</dbReference>
<evidence type="ECO:0000313" key="14">
    <source>
        <dbReference type="Proteomes" id="UP000037035"/>
    </source>
</evidence>
<feature type="region of interest" description="Disordered" evidence="10">
    <location>
        <begin position="1"/>
        <end position="102"/>
    </location>
</feature>
<dbReference type="Gene3D" id="3.40.850.10">
    <property type="entry name" value="Kinesin motor domain"/>
    <property type="match status" value="1"/>
</dbReference>
<evidence type="ECO:0000256" key="9">
    <source>
        <dbReference type="SAM" id="Coils"/>
    </source>
</evidence>
<feature type="region of interest" description="Disordered" evidence="10">
    <location>
        <begin position="1105"/>
        <end position="1247"/>
    </location>
</feature>
<keyword evidence="5 8" id="KW-0067">ATP-binding</keyword>
<dbReference type="InterPro" id="IPR001752">
    <property type="entry name" value="Kinesin_motor_dom"/>
</dbReference>
<dbReference type="PANTHER" id="PTHR47970">
    <property type="entry name" value="KINESIN-LIKE PROTEIN KIF11"/>
    <property type="match status" value="1"/>
</dbReference>
<dbReference type="GO" id="GO:0005876">
    <property type="term" value="C:spindle microtubule"/>
    <property type="evidence" value="ECO:0007669"/>
    <property type="project" value="TreeGrafter"/>
</dbReference>
<keyword evidence="11" id="KW-0472">Membrane</keyword>
<evidence type="ECO:0000256" key="3">
    <source>
        <dbReference type="ARBA" id="ARBA00022701"/>
    </source>
</evidence>
<comment type="subcellular location">
    <subcellularLocation>
        <location evidence="1">Cytoplasm</location>
        <location evidence="1">Cytoskeleton</location>
    </subcellularLocation>
</comment>
<feature type="compositionally biased region" description="Polar residues" evidence="10">
    <location>
        <begin position="1188"/>
        <end position="1198"/>
    </location>
</feature>
<feature type="transmembrane region" description="Helical" evidence="11">
    <location>
        <begin position="139"/>
        <end position="158"/>
    </location>
</feature>
<feature type="domain" description="Kinesin motor" evidence="12">
    <location>
        <begin position="104"/>
        <end position="534"/>
    </location>
</feature>
<keyword evidence="11" id="KW-0812">Transmembrane</keyword>
<keyword evidence="11" id="KW-1133">Transmembrane helix</keyword>
<evidence type="ECO:0000256" key="7">
    <source>
        <dbReference type="ARBA" id="ARBA00023212"/>
    </source>
</evidence>
<dbReference type="PANTHER" id="PTHR47970:SF12">
    <property type="entry name" value="KINESIN FAMILY MEMBER 11"/>
    <property type="match status" value="1"/>
</dbReference>
<dbReference type="GO" id="GO:0005524">
    <property type="term" value="F:ATP binding"/>
    <property type="evidence" value="ECO:0007669"/>
    <property type="project" value="UniProtKB-UniRule"/>
</dbReference>
<dbReference type="GO" id="GO:0072686">
    <property type="term" value="C:mitotic spindle"/>
    <property type="evidence" value="ECO:0007669"/>
    <property type="project" value="TreeGrafter"/>
</dbReference>
<dbReference type="GO" id="GO:0008574">
    <property type="term" value="F:plus-end-directed microtubule motor activity"/>
    <property type="evidence" value="ECO:0007669"/>
    <property type="project" value="TreeGrafter"/>
</dbReference>
<feature type="binding site" evidence="8">
    <location>
        <begin position="227"/>
        <end position="234"/>
    </location>
    <ligand>
        <name>ATP</name>
        <dbReference type="ChEBI" id="CHEBI:30616"/>
    </ligand>
</feature>
<dbReference type="InterPro" id="IPR036961">
    <property type="entry name" value="Kinesin_motor_dom_sf"/>
</dbReference>
<name>A0A0L6VHT9_9BASI</name>
<dbReference type="OrthoDB" id="3176171at2759"/>
<evidence type="ECO:0000259" key="12">
    <source>
        <dbReference type="PROSITE" id="PS50067"/>
    </source>
</evidence>
<feature type="region of interest" description="Disordered" evidence="10">
    <location>
        <begin position="1053"/>
        <end position="1078"/>
    </location>
</feature>
<keyword evidence="9" id="KW-0175">Coiled coil</keyword>
<dbReference type="GO" id="GO:0008017">
    <property type="term" value="F:microtubule binding"/>
    <property type="evidence" value="ECO:0007669"/>
    <property type="project" value="InterPro"/>
</dbReference>
<keyword evidence="4 8" id="KW-0547">Nucleotide-binding</keyword>
<dbReference type="InterPro" id="IPR019821">
    <property type="entry name" value="Kinesin_motor_CS"/>
</dbReference>
<accession>A0A0L6VHT9</accession>
<feature type="compositionally biased region" description="Polar residues" evidence="10">
    <location>
        <begin position="1"/>
        <end position="57"/>
    </location>
</feature>
<evidence type="ECO:0000256" key="2">
    <source>
        <dbReference type="ARBA" id="ARBA00022490"/>
    </source>
</evidence>
<dbReference type="STRING" id="27349.A0A0L6VHT9"/>
<dbReference type="GO" id="GO:0000073">
    <property type="term" value="P:initial mitotic spindle pole body separation"/>
    <property type="evidence" value="ECO:0007669"/>
    <property type="project" value="TreeGrafter"/>
</dbReference>
<feature type="compositionally biased region" description="Basic and acidic residues" evidence="10">
    <location>
        <begin position="79"/>
        <end position="91"/>
    </location>
</feature>
<evidence type="ECO:0000313" key="13">
    <source>
        <dbReference type="EMBL" id="KNZ60284.1"/>
    </source>
</evidence>
<evidence type="ECO:0000256" key="11">
    <source>
        <dbReference type="SAM" id="Phobius"/>
    </source>
</evidence>
<comment type="similarity">
    <text evidence="8">Belongs to the TRAFAC class myosin-kinesin ATPase superfamily. Kinesin family.</text>
</comment>
<evidence type="ECO:0000256" key="8">
    <source>
        <dbReference type="PROSITE-ProRule" id="PRU00283"/>
    </source>
</evidence>
<gene>
    <name evidence="13" type="ORF">VP01_157g3</name>
</gene>
<organism evidence="13 14">
    <name type="scientific">Puccinia sorghi</name>
    <dbReference type="NCBI Taxonomy" id="27349"/>
    <lineage>
        <taxon>Eukaryota</taxon>
        <taxon>Fungi</taxon>
        <taxon>Dikarya</taxon>
        <taxon>Basidiomycota</taxon>
        <taxon>Pucciniomycotina</taxon>
        <taxon>Pucciniomycetes</taxon>
        <taxon>Pucciniales</taxon>
        <taxon>Pucciniaceae</taxon>
        <taxon>Puccinia</taxon>
    </lineage>
</organism>
<evidence type="ECO:0000256" key="4">
    <source>
        <dbReference type="ARBA" id="ARBA00022741"/>
    </source>
</evidence>
<dbReference type="SUPFAM" id="SSF52540">
    <property type="entry name" value="P-loop containing nucleoside triphosphate hydrolases"/>
    <property type="match status" value="1"/>
</dbReference>
<keyword evidence="14" id="KW-1185">Reference proteome</keyword>
<keyword evidence="3" id="KW-0493">Microtubule</keyword>
<protein>
    <recommendedName>
        <fullName evidence="12">Kinesin motor domain-containing protein</fullName>
    </recommendedName>
</protein>
<dbReference type="VEuPathDB" id="FungiDB:VP01_157g3"/>
<keyword evidence="2" id="KW-0963">Cytoplasm</keyword>
<dbReference type="InterPro" id="IPR047149">
    <property type="entry name" value="KIF11-like"/>
</dbReference>
<dbReference type="PROSITE" id="PS00411">
    <property type="entry name" value="KINESIN_MOTOR_1"/>
    <property type="match status" value="1"/>
</dbReference>
<evidence type="ECO:0000256" key="5">
    <source>
        <dbReference type="ARBA" id="ARBA00022840"/>
    </source>
</evidence>
<dbReference type="PRINTS" id="PR00380">
    <property type="entry name" value="KINESINHEAVY"/>
</dbReference>
<proteinExistence type="inferred from homology"/>
<dbReference type="GO" id="GO:0007018">
    <property type="term" value="P:microtubule-based movement"/>
    <property type="evidence" value="ECO:0007669"/>
    <property type="project" value="InterPro"/>
</dbReference>
<comment type="caution">
    <text evidence="13">The sequence shown here is derived from an EMBL/GenBank/DDBJ whole genome shotgun (WGS) entry which is preliminary data.</text>
</comment>
<sequence>MSRLARTSSRINSSAATTSNTPLLTNGPSTTTRNRTVSTQSATRPPSRLNQIQAPSARTSTLTRSRKRSSPAKLTNQNELRRTANETENHDQLQPTEGPLPGANIKVVVRCRGLTDSERAVDPQAVLLTGGSRPPNSRIPAILASMIFTLIAMMVLAWQTRTTALPCHHYHIHQSLLNFFLSFSSSWSCTCATFSPEADQALIFTDVVAPILTEVLQGYNCTIFAYGQTGTGKTYTMTGDLSIPTATTIMPTTKADSGTTSPLSQNYDATPLVIPTSLRKFTNEAGIIPRVLHSLFNMLEDCSEEEKVEFGVKVSFVELYNEELRDLNYLESSTNVESNNPPSGSTNLKIFEDSNTKKGATGGSGVYIQNLTETSISSATEGIKILTLGSSRRQIAATKCNEQSSRSHSVFSITIHVKDNNKDGKEDQLKIGKLNLVDLAGSENVGRSGAGKEFGRAREAGMINQSLLTLGRVINALVEKNSHVPYRESKLTRLLQDSLGGKTKTCIIATVSPSRLNLDETISTLDYALRAKSIKNRPELNNKINKSILINQYVHEIEKLRHDLIATRTKNGIYFSEERWAELMRDSENKSRSLIESKRKIELVELELIGVKKEFEKCLRILNVRESEIMKVQDELNTKSNDFENMKATKEGLEIQLSQEKKMKERFDISRTKWKNQYREVYQDNEGLREKIGYWPFLLARKAAVESFNQNTLNEVDQSLSSSAAHLKSDLKEFANQSNHLNKGVQSLLSDMEQRLVQSMKSNQDLINNQIEVDLKQIVHNVADSMTEIETQLVQRFVKQIQEELVPNGLVKENQTHLASMVQKLELDKFTNIRAILDQVKCDAFKFSENTRQSVQSSFDIIHQKFHHDREKILTFHEQEKAELNEEATRLKEDMERLRQDTLDEEKRLAEDEKELIELIQRQHATHLKRKQCHSDLLVQSLADLKDRKDRKRVKLSGFSKELDDDRADFESQLTGTLGAANDQLAAFETVSPSIYISFVTPWLCTFQEGQTCLINHLTGDQRERINAYEAHMHKMESMGQALDQECGECEARSESDNRFGGNRDIRELTGDGERNQVERQWRMTRSRVESSMEKVTGLRDEMHSYLRHKMRQDERTGQTPRRRRRRPSAADEPCGSDRSAASVDEEEEDHQSAESSNSSSSGGGGELEQDVVQDLSPVLRGPPPSTSEPMTMASSTQDPPLSDTTKPSSSSSLLAKKKQLLLSSPPPPQSKTRPGILRDKVNHVLR</sequence>
<dbReference type="Pfam" id="PF00225">
    <property type="entry name" value="Kinesin"/>
    <property type="match status" value="1"/>
</dbReference>
<keyword evidence="6 8" id="KW-0505">Motor protein</keyword>
<dbReference type="EMBL" id="LAVV01006370">
    <property type="protein sequence ID" value="KNZ60284.1"/>
    <property type="molecule type" value="Genomic_DNA"/>
</dbReference>
<reference evidence="13 14" key="1">
    <citation type="submission" date="2015-08" db="EMBL/GenBank/DDBJ databases">
        <title>Next Generation Sequencing and Analysis of the Genome of Puccinia sorghi L Schw, the Causal Agent of Maize Common Rust.</title>
        <authorList>
            <person name="Rochi L."/>
            <person name="Burguener G."/>
            <person name="Darino M."/>
            <person name="Turjanski A."/>
            <person name="Kreff E."/>
            <person name="Dieguez M.J."/>
            <person name="Sacco F."/>
        </authorList>
    </citation>
    <scope>NUCLEOTIDE SEQUENCE [LARGE SCALE GENOMIC DNA]</scope>
    <source>
        <strain evidence="13 14">RO10H11247</strain>
    </source>
</reference>